<feature type="domain" description="Dinitrogenase iron-molybdenum cofactor biosynthesis" evidence="1">
    <location>
        <begin position="14"/>
        <end position="100"/>
    </location>
</feature>
<dbReference type="Pfam" id="PF02579">
    <property type="entry name" value="Nitro_FeMo-Co"/>
    <property type="match status" value="1"/>
</dbReference>
<evidence type="ECO:0000313" key="2">
    <source>
        <dbReference type="EMBL" id="RZN67831.1"/>
    </source>
</evidence>
<evidence type="ECO:0000313" key="3">
    <source>
        <dbReference type="Proteomes" id="UP000320766"/>
    </source>
</evidence>
<dbReference type="PANTHER" id="PTHR42983:SF1">
    <property type="entry name" value="IRON-MOLYBDENUM PROTEIN"/>
    <property type="match status" value="1"/>
</dbReference>
<dbReference type="PANTHER" id="PTHR42983">
    <property type="entry name" value="DINITROGENASE IRON-MOLYBDENUM COFACTOR PROTEIN-RELATED"/>
    <property type="match status" value="1"/>
</dbReference>
<organism evidence="2 3">
    <name type="scientific">Candidatus Methanolliviera hydrocarbonicum</name>
    <dbReference type="NCBI Taxonomy" id="2491085"/>
    <lineage>
        <taxon>Archaea</taxon>
        <taxon>Methanobacteriati</taxon>
        <taxon>Methanobacteriota</taxon>
        <taxon>Candidatus Methanoliparia</taxon>
        <taxon>Candidatus Methanoliparales</taxon>
        <taxon>Candidatus Methanollivieraceae</taxon>
        <taxon>Candidatus Methanolliviera</taxon>
    </lineage>
</organism>
<evidence type="ECO:0000259" key="1">
    <source>
        <dbReference type="Pfam" id="PF02579"/>
    </source>
</evidence>
<comment type="caution">
    <text evidence="2">The sequence shown here is derived from an EMBL/GenBank/DDBJ whole genome shotgun (WGS) entry which is preliminary data.</text>
</comment>
<proteinExistence type="predicted"/>
<dbReference type="SUPFAM" id="SSF53146">
    <property type="entry name" value="Nitrogenase accessory factor-like"/>
    <property type="match status" value="1"/>
</dbReference>
<dbReference type="Proteomes" id="UP000320766">
    <property type="component" value="Unassembled WGS sequence"/>
</dbReference>
<dbReference type="InterPro" id="IPR033913">
    <property type="entry name" value="MTH1175_dom"/>
</dbReference>
<dbReference type="Gene3D" id="3.30.420.130">
    <property type="entry name" value="Dinitrogenase iron-molybdenum cofactor biosynthesis domain"/>
    <property type="match status" value="1"/>
</dbReference>
<dbReference type="CDD" id="cd00851">
    <property type="entry name" value="MTH1175"/>
    <property type="match status" value="1"/>
</dbReference>
<dbReference type="InterPro" id="IPR003731">
    <property type="entry name" value="Di-Nase_FeMo-co_biosynth"/>
</dbReference>
<dbReference type="AlphaFoldDB" id="A0A520KVB7"/>
<dbReference type="EMBL" id="RXIL01000126">
    <property type="protein sequence ID" value="RZN67831.1"/>
    <property type="molecule type" value="Genomic_DNA"/>
</dbReference>
<dbReference type="InterPro" id="IPR036105">
    <property type="entry name" value="DiNase_FeMo-co_biosyn_sf"/>
</dbReference>
<accession>A0A520KVB7</accession>
<protein>
    <submittedName>
        <fullName evidence="2">Dinitrogenase iron-molybdenum cofactor biosynthesis protein</fullName>
    </submittedName>
</protein>
<name>A0A520KVB7_9EURY</name>
<reference evidence="2 3" key="1">
    <citation type="journal article" date="2019" name="Nat. Microbiol.">
        <title>Wide diversity of methane and short-chain alkane metabolisms in uncultured archaea.</title>
        <authorList>
            <person name="Borrel G."/>
            <person name="Adam P.S."/>
            <person name="McKay L.J."/>
            <person name="Chen L.X."/>
            <person name="Sierra-Garcia I.N."/>
            <person name="Sieber C.M."/>
            <person name="Letourneur Q."/>
            <person name="Ghozlane A."/>
            <person name="Andersen G.L."/>
            <person name="Li W.J."/>
            <person name="Hallam S.J."/>
            <person name="Muyzer G."/>
            <person name="de Oliveira V.M."/>
            <person name="Inskeep W.P."/>
            <person name="Banfield J.F."/>
            <person name="Gribaldo S."/>
        </authorList>
    </citation>
    <scope>NUCLEOTIDE SEQUENCE [LARGE SCALE GENOMIC DNA]</scope>
    <source>
        <strain evidence="2">NM1b</strain>
    </source>
</reference>
<gene>
    <name evidence="2" type="ORF">EF807_06960</name>
</gene>
<sequence length="119" mass="13012">MKLCIPSVNEEGLDSYVHQHFGRCPYYTLLDDDTGEVKVFNNTSEHLGGVGLPPELIKKYGVDIMLCAGLGPKAVGMFEDLGITVYVGAAGTIRDAVEQWRLNTLQLATFDNACKDHGH</sequence>